<feature type="region of interest" description="Disordered" evidence="4">
    <location>
        <begin position="193"/>
        <end position="215"/>
    </location>
</feature>
<comment type="similarity">
    <text evidence="1">Belongs to the glycosyl hydrolase 26 family.</text>
</comment>
<evidence type="ECO:0000313" key="7">
    <source>
        <dbReference type="Proteomes" id="UP000011669"/>
    </source>
</evidence>
<evidence type="ECO:0000256" key="3">
    <source>
        <dbReference type="ARBA" id="ARBA00023295"/>
    </source>
</evidence>
<dbReference type="EMBL" id="AOMD01000027">
    <property type="protein sequence ID" value="EMA43901.1"/>
    <property type="molecule type" value="Genomic_DNA"/>
</dbReference>
<gene>
    <name evidence="6" type="ORF">C449_12715</name>
</gene>
<dbReference type="Gene3D" id="3.20.20.80">
    <property type="entry name" value="Glycosidases"/>
    <property type="match status" value="1"/>
</dbReference>
<proteinExistence type="inferred from homology"/>
<dbReference type="AlphaFoldDB" id="M0MDS5"/>
<dbReference type="Pfam" id="PF02156">
    <property type="entry name" value="Glyco_hydro_26"/>
    <property type="match status" value="1"/>
</dbReference>
<comment type="caution">
    <text evidence="6">The sequence shown here is derived from an EMBL/GenBank/DDBJ whole genome shotgun (WGS) entry which is preliminary data.</text>
</comment>
<sequence>MNRRTFLRSIGLVGAVGTSGCAAQLNPVAETPTPELTPTPEPPATRAGTALTGMYPGGPNREDAIANLELYTEWLDRPPAVAVVFVDGLIPDGAKQGFVEGPLTDIWNAGHVPMITWQPFAQEKQQTSETVEREIAAGEHDDHLSSWATLLDAWARPYGERTRGRRFYFRPAHEMNGDWFPWSAVESSRIDSTVTPVQNGSRTTNATGGENPAAGTPEEYVEMWRRLYDAFGTTDLDATNIQWVWAVNADEVGGIRMERYYPGDEYTDWVGLDGFNFGGSQSYSSWRTPQELFDPILGRLRELTDKPVALTEFASSSFTGSEGDGEYRPARKADWIEAAYEYVAANDIKMTCWFNVDKAGADEADWAVFGSERGTEQASVSGTEYAAYAAYNRTVSGDDFLGALTDYPPLLTDAEFAGEF</sequence>
<protein>
    <submittedName>
        <fullName evidence="6">Endoglucanase family protein</fullName>
    </submittedName>
</protein>
<dbReference type="GO" id="GO:0016985">
    <property type="term" value="F:mannan endo-1,4-beta-mannosidase activity"/>
    <property type="evidence" value="ECO:0007669"/>
    <property type="project" value="InterPro"/>
</dbReference>
<evidence type="ECO:0000256" key="1">
    <source>
        <dbReference type="ARBA" id="ARBA00007754"/>
    </source>
</evidence>
<feature type="compositionally biased region" description="Polar residues" evidence="4">
    <location>
        <begin position="193"/>
        <end position="208"/>
    </location>
</feature>
<dbReference type="PANTHER" id="PTHR40079">
    <property type="entry name" value="MANNAN ENDO-1,4-BETA-MANNOSIDASE E-RELATED"/>
    <property type="match status" value="1"/>
</dbReference>
<dbReference type="InterPro" id="IPR022790">
    <property type="entry name" value="GH26_dom"/>
</dbReference>
<dbReference type="InterPro" id="IPR017853">
    <property type="entry name" value="GH"/>
</dbReference>
<keyword evidence="3" id="KW-0326">Glycosidase</keyword>
<evidence type="ECO:0000313" key="6">
    <source>
        <dbReference type="EMBL" id="EMA43901.1"/>
    </source>
</evidence>
<dbReference type="SUPFAM" id="SSF51445">
    <property type="entry name" value="(Trans)glycosidases"/>
    <property type="match status" value="1"/>
</dbReference>
<dbReference type="PROSITE" id="PS51257">
    <property type="entry name" value="PROKAR_LIPOPROTEIN"/>
    <property type="match status" value="1"/>
</dbReference>
<evidence type="ECO:0000256" key="4">
    <source>
        <dbReference type="SAM" id="MobiDB-lite"/>
    </source>
</evidence>
<name>M0MDS5_9EURY</name>
<dbReference type="GO" id="GO:0006080">
    <property type="term" value="P:substituted mannan metabolic process"/>
    <property type="evidence" value="ECO:0007669"/>
    <property type="project" value="InterPro"/>
</dbReference>
<dbReference type="PANTHER" id="PTHR40079:SF4">
    <property type="entry name" value="GH26 DOMAIN-CONTAINING PROTEIN-RELATED"/>
    <property type="match status" value="1"/>
</dbReference>
<evidence type="ECO:0000256" key="2">
    <source>
        <dbReference type="ARBA" id="ARBA00022801"/>
    </source>
</evidence>
<accession>M0MDS5</accession>
<dbReference type="STRING" id="1227455.C449_12715"/>
<dbReference type="PROSITE" id="PS51764">
    <property type="entry name" value="GH26"/>
    <property type="match status" value="1"/>
</dbReference>
<keyword evidence="2" id="KW-0378">Hydrolase</keyword>
<reference evidence="6 7" key="1">
    <citation type="journal article" date="2014" name="PLoS Genet.">
        <title>Phylogenetically driven sequencing of extremely halophilic archaea reveals strategies for static and dynamic osmo-response.</title>
        <authorList>
            <person name="Becker E.A."/>
            <person name="Seitzer P.M."/>
            <person name="Tritt A."/>
            <person name="Larsen D."/>
            <person name="Krusor M."/>
            <person name="Yao A.I."/>
            <person name="Wu D."/>
            <person name="Madern D."/>
            <person name="Eisen J.A."/>
            <person name="Darling A.E."/>
            <person name="Facciotti M.T."/>
        </authorList>
    </citation>
    <scope>NUCLEOTIDE SEQUENCE [LARGE SCALE GENOMIC DNA]</scope>
    <source>
        <strain evidence="6 7">DSM 5350</strain>
    </source>
</reference>
<organism evidence="6 7">
    <name type="scientific">Halococcus saccharolyticus DSM 5350</name>
    <dbReference type="NCBI Taxonomy" id="1227455"/>
    <lineage>
        <taxon>Archaea</taxon>
        <taxon>Methanobacteriati</taxon>
        <taxon>Methanobacteriota</taxon>
        <taxon>Stenosarchaea group</taxon>
        <taxon>Halobacteria</taxon>
        <taxon>Halobacteriales</taxon>
        <taxon>Halococcaceae</taxon>
        <taxon>Halococcus</taxon>
    </lineage>
</organism>
<dbReference type="InParanoid" id="M0MDS5"/>
<dbReference type="Proteomes" id="UP000011669">
    <property type="component" value="Unassembled WGS sequence"/>
</dbReference>
<dbReference type="OrthoDB" id="10960at2157"/>
<dbReference type="InterPro" id="IPR000805">
    <property type="entry name" value="Glyco_hydro_26"/>
</dbReference>
<evidence type="ECO:0000259" key="5">
    <source>
        <dbReference type="PROSITE" id="PS51764"/>
    </source>
</evidence>
<dbReference type="PATRIC" id="fig|1227455.4.peg.2606"/>
<dbReference type="RefSeq" id="WP_006078402.1">
    <property type="nucleotide sequence ID" value="NZ_AOMD01000027.1"/>
</dbReference>
<feature type="domain" description="GH26" evidence="5">
    <location>
        <begin position="31"/>
        <end position="378"/>
    </location>
</feature>
<keyword evidence="7" id="KW-1185">Reference proteome</keyword>